<dbReference type="Proteomes" id="UP001432027">
    <property type="component" value="Unassembled WGS sequence"/>
</dbReference>
<dbReference type="Gene3D" id="3.40.50.1820">
    <property type="entry name" value="alpha/beta hydrolase"/>
    <property type="match status" value="1"/>
</dbReference>
<dbReference type="EMBL" id="BTSX01000004">
    <property type="protein sequence ID" value="GMS93291.1"/>
    <property type="molecule type" value="Genomic_DNA"/>
</dbReference>
<gene>
    <name evidence="3" type="ORF">PENTCL1PPCAC_15466</name>
</gene>
<evidence type="ECO:0000256" key="1">
    <source>
        <dbReference type="SAM" id="SignalP"/>
    </source>
</evidence>
<sequence length="212" mass="23824">MLSGHILLPLASAAYSADPRPCMHNVIPGATLNRRFEIPCDSSDTNTCSAYTWVDVTRRMIGLVFRGTNEEAQFEVELPAILAARPKDFQNGGKVVPYFDDAFFSLWNNADLGNNVKEMSRQYPDFDLYLTGHSLGGAMAAVSAYHIVTNKVHPLNRVFLYTFGEPRNGDAHLARLLDSSIRAFRIVHNRDLAPHIPFRSMGYQHHGVEVWF</sequence>
<feature type="signal peptide" evidence="1">
    <location>
        <begin position="1"/>
        <end position="16"/>
    </location>
</feature>
<dbReference type="GO" id="GO:0006629">
    <property type="term" value="P:lipid metabolic process"/>
    <property type="evidence" value="ECO:0007669"/>
    <property type="project" value="InterPro"/>
</dbReference>
<dbReference type="CDD" id="cd00519">
    <property type="entry name" value="Lipase_3"/>
    <property type="match status" value="1"/>
</dbReference>
<dbReference type="PANTHER" id="PTHR45908:SF11">
    <property type="entry name" value="FUNGAL LIPASE-LIKE DOMAIN-CONTAINING PROTEIN"/>
    <property type="match status" value="1"/>
</dbReference>
<feature type="non-terminal residue" evidence="3">
    <location>
        <position position="212"/>
    </location>
</feature>
<evidence type="ECO:0000313" key="4">
    <source>
        <dbReference type="Proteomes" id="UP001432027"/>
    </source>
</evidence>
<evidence type="ECO:0000313" key="3">
    <source>
        <dbReference type="EMBL" id="GMS93291.1"/>
    </source>
</evidence>
<dbReference type="InterPro" id="IPR002921">
    <property type="entry name" value="Fungal_lipase-type"/>
</dbReference>
<organism evidence="3 4">
    <name type="scientific">Pristionchus entomophagus</name>
    <dbReference type="NCBI Taxonomy" id="358040"/>
    <lineage>
        <taxon>Eukaryota</taxon>
        <taxon>Metazoa</taxon>
        <taxon>Ecdysozoa</taxon>
        <taxon>Nematoda</taxon>
        <taxon>Chromadorea</taxon>
        <taxon>Rhabditida</taxon>
        <taxon>Rhabditina</taxon>
        <taxon>Diplogasteromorpha</taxon>
        <taxon>Diplogasteroidea</taxon>
        <taxon>Neodiplogasteridae</taxon>
        <taxon>Pristionchus</taxon>
    </lineage>
</organism>
<proteinExistence type="predicted"/>
<evidence type="ECO:0000259" key="2">
    <source>
        <dbReference type="Pfam" id="PF01764"/>
    </source>
</evidence>
<feature type="domain" description="Fungal lipase-type" evidence="2">
    <location>
        <begin position="63"/>
        <end position="199"/>
    </location>
</feature>
<protein>
    <recommendedName>
        <fullName evidence="2">Fungal lipase-type domain-containing protein</fullName>
    </recommendedName>
</protein>
<name>A0AAV5TGZ1_9BILA</name>
<reference evidence="3" key="1">
    <citation type="submission" date="2023-10" db="EMBL/GenBank/DDBJ databases">
        <title>Genome assembly of Pristionchus species.</title>
        <authorList>
            <person name="Yoshida K."/>
            <person name="Sommer R.J."/>
        </authorList>
    </citation>
    <scope>NUCLEOTIDE SEQUENCE</scope>
    <source>
        <strain evidence="3">RS0144</strain>
    </source>
</reference>
<keyword evidence="4" id="KW-1185">Reference proteome</keyword>
<dbReference type="AlphaFoldDB" id="A0AAV5TGZ1"/>
<dbReference type="PANTHER" id="PTHR45908">
    <property type="entry name" value="PROTEIN CBG11750-RELATED"/>
    <property type="match status" value="1"/>
</dbReference>
<keyword evidence="1" id="KW-0732">Signal</keyword>
<dbReference type="SUPFAM" id="SSF53474">
    <property type="entry name" value="alpha/beta-Hydrolases"/>
    <property type="match status" value="1"/>
</dbReference>
<dbReference type="InterPro" id="IPR029058">
    <property type="entry name" value="AB_hydrolase_fold"/>
</dbReference>
<accession>A0AAV5TGZ1</accession>
<dbReference type="Pfam" id="PF01764">
    <property type="entry name" value="Lipase_3"/>
    <property type="match status" value="1"/>
</dbReference>
<feature type="chain" id="PRO_5043697398" description="Fungal lipase-type domain-containing protein" evidence="1">
    <location>
        <begin position="17"/>
        <end position="212"/>
    </location>
</feature>
<comment type="caution">
    <text evidence="3">The sequence shown here is derived from an EMBL/GenBank/DDBJ whole genome shotgun (WGS) entry which is preliminary data.</text>
</comment>